<dbReference type="Gene3D" id="1.20.1600.10">
    <property type="entry name" value="Outer membrane efflux proteins (OEP)"/>
    <property type="match status" value="1"/>
</dbReference>
<dbReference type="InterPro" id="IPR003423">
    <property type="entry name" value="OMP_efflux"/>
</dbReference>
<dbReference type="GO" id="GO:0009279">
    <property type="term" value="C:cell outer membrane"/>
    <property type="evidence" value="ECO:0007669"/>
    <property type="project" value="UniProtKB-SubCell"/>
</dbReference>
<dbReference type="PANTHER" id="PTHR30026">
    <property type="entry name" value="OUTER MEMBRANE PROTEIN TOLC"/>
    <property type="match status" value="1"/>
</dbReference>
<keyword evidence="10" id="KW-1185">Reference proteome</keyword>
<keyword evidence="4" id="KW-1134">Transmembrane beta strand</keyword>
<keyword evidence="6" id="KW-0472">Membrane</keyword>
<protein>
    <submittedName>
        <fullName evidence="9">TolC family protein</fullName>
    </submittedName>
</protein>
<dbReference type="PANTHER" id="PTHR30026:SF21">
    <property type="entry name" value="SLR1270 PROTEIN"/>
    <property type="match status" value="1"/>
</dbReference>
<reference evidence="9 10" key="1">
    <citation type="submission" date="2020-05" db="EMBL/GenBank/DDBJ databases">
        <title>Complete genome of Desulfobulbus oligotrophicus.</title>
        <authorList>
            <person name="Podar M."/>
        </authorList>
    </citation>
    <scope>NUCLEOTIDE SEQUENCE [LARGE SCALE GENOMIC DNA]</scope>
    <source>
        <strain evidence="9 10">Prop6</strain>
    </source>
</reference>
<comment type="similarity">
    <text evidence="2">Belongs to the outer membrane factor (OMF) (TC 1.B.17) family.</text>
</comment>
<dbReference type="InterPro" id="IPR051906">
    <property type="entry name" value="TolC-like"/>
</dbReference>
<keyword evidence="3" id="KW-0813">Transport</keyword>
<gene>
    <name evidence="9" type="ORF">HP555_07805</name>
</gene>
<dbReference type="Pfam" id="PF02321">
    <property type="entry name" value="OEP"/>
    <property type="match status" value="2"/>
</dbReference>
<evidence type="ECO:0000313" key="9">
    <source>
        <dbReference type="EMBL" id="QQG65771.1"/>
    </source>
</evidence>
<dbReference type="KEGG" id="dog:HP555_07805"/>
<evidence type="ECO:0000256" key="5">
    <source>
        <dbReference type="ARBA" id="ARBA00022692"/>
    </source>
</evidence>
<keyword evidence="7" id="KW-0998">Cell outer membrane</keyword>
<evidence type="ECO:0000256" key="8">
    <source>
        <dbReference type="SAM" id="SignalP"/>
    </source>
</evidence>
<dbReference type="SUPFAM" id="SSF56954">
    <property type="entry name" value="Outer membrane efflux proteins (OEP)"/>
    <property type="match status" value="1"/>
</dbReference>
<evidence type="ECO:0000256" key="4">
    <source>
        <dbReference type="ARBA" id="ARBA00022452"/>
    </source>
</evidence>
<feature type="chain" id="PRO_5033027961" evidence="8">
    <location>
        <begin position="26"/>
        <end position="447"/>
    </location>
</feature>
<evidence type="ECO:0000256" key="3">
    <source>
        <dbReference type="ARBA" id="ARBA00022448"/>
    </source>
</evidence>
<dbReference type="EMBL" id="CP054140">
    <property type="protein sequence ID" value="QQG65771.1"/>
    <property type="molecule type" value="Genomic_DNA"/>
</dbReference>
<accession>A0A7T5VDE3</accession>
<dbReference type="Proteomes" id="UP000596092">
    <property type="component" value="Chromosome"/>
</dbReference>
<sequence length="447" mass="49957">MLMLRYLLILLLLCAATGAPLLLSADDRPSAEKQWTVREAVQHALTHNPDIGAALERIRAADHDIERVRAVLYPRLGVSAEYHRTDNPMYSFGNILNQGVFNETINFNNPGTTDNLRAKATVQYQLYNGGHDLAAIQAADERSKMSRYDHQAVRNRLEYEVVRAFYTIAQSEDTVKIMRSAVEAIQASLQVGRARFEEGSLLHEEVLNLEVQQARTQELYIRAEHGLKLAKHAFLSLLGLPEKTVSIDATTESGPEVPTQRHTHNRPELAGIAALVKAQEAHIRQARAAFLPTADAFGSVQTDKGTELEKGSGNSWVAGVRLHYTLYEGRQVEASVARAEAQWRAVKEQQRKMELDCNLEMEQAALALRQEEERLKVTGARVAAATESARLARLRFQEGTLLTAELIDTENRLTDARLSHDQATAARKTAIADLRRAIGLRQFDQER</sequence>
<proteinExistence type="inferred from homology"/>
<evidence type="ECO:0000256" key="2">
    <source>
        <dbReference type="ARBA" id="ARBA00007613"/>
    </source>
</evidence>
<evidence type="ECO:0000256" key="6">
    <source>
        <dbReference type="ARBA" id="ARBA00023136"/>
    </source>
</evidence>
<keyword evidence="5" id="KW-0812">Transmembrane</keyword>
<evidence type="ECO:0000256" key="1">
    <source>
        <dbReference type="ARBA" id="ARBA00004442"/>
    </source>
</evidence>
<dbReference type="GO" id="GO:0015288">
    <property type="term" value="F:porin activity"/>
    <property type="evidence" value="ECO:0007669"/>
    <property type="project" value="TreeGrafter"/>
</dbReference>
<feature type="signal peptide" evidence="8">
    <location>
        <begin position="1"/>
        <end position="25"/>
    </location>
</feature>
<organism evidence="9 10">
    <name type="scientific">Desulfobulbus oligotrophicus</name>
    <dbReference type="NCBI Taxonomy" id="1909699"/>
    <lineage>
        <taxon>Bacteria</taxon>
        <taxon>Pseudomonadati</taxon>
        <taxon>Thermodesulfobacteriota</taxon>
        <taxon>Desulfobulbia</taxon>
        <taxon>Desulfobulbales</taxon>
        <taxon>Desulfobulbaceae</taxon>
        <taxon>Desulfobulbus</taxon>
    </lineage>
</organism>
<keyword evidence="8" id="KW-0732">Signal</keyword>
<comment type="subcellular location">
    <subcellularLocation>
        <location evidence="1">Cell outer membrane</location>
    </subcellularLocation>
</comment>
<dbReference type="GO" id="GO:1990281">
    <property type="term" value="C:efflux pump complex"/>
    <property type="evidence" value="ECO:0007669"/>
    <property type="project" value="TreeGrafter"/>
</dbReference>
<dbReference type="GO" id="GO:0015562">
    <property type="term" value="F:efflux transmembrane transporter activity"/>
    <property type="evidence" value="ECO:0007669"/>
    <property type="project" value="InterPro"/>
</dbReference>
<dbReference type="AlphaFoldDB" id="A0A7T5VDE3"/>
<evidence type="ECO:0000256" key="7">
    <source>
        <dbReference type="ARBA" id="ARBA00023237"/>
    </source>
</evidence>
<evidence type="ECO:0000313" key="10">
    <source>
        <dbReference type="Proteomes" id="UP000596092"/>
    </source>
</evidence>
<name>A0A7T5VDE3_9BACT</name>